<dbReference type="CDD" id="cd00530">
    <property type="entry name" value="PTE"/>
    <property type="match status" value="1"/>
</dbReference>
<dbReference type="PROSITE" id="PS51347">
    <property type="entry name" value="PHOSPHOTRIESTERASE_2"/>
    <property type="match status" value="1"/>
</dbReference>
<dbReference type="Pfam" id="PF02126">
    <property type="entry name" value="PTE"/>
    <property type="match status" value="1"/>
</dbReference>
<dbReference type="InterPro" id="IPR032466">
    <property type="entry name" value="Metal_Hydrolase"/>
</dbReference>
<feature type="binding site" evidence="3">
    <location>
        <position position="197"/>
    </location>
    <ligand>
        <name>a divalent metal cation</name>
        <dbReference type="ChEBI" id="CHEBI:60240"/>
        <label>2</label>
    </ligand>
</feature>
<keyword evidence="2" id="KW-0378">Hydrolase</keyword>
<gene>
    <name evidence="5" type="ORF">FJ693_12145</name>
</gene>
<comment type="caution">
    <text evidence="5">The sequence shown here is derived from an EMBL/GenBank/DDBJ whole genome shotgun (WGS) entry which is preliminary data.</text>
</comment>
<dbReference type="InterPro" id="IPR017947">
    <property type="entry name" value="AryldialkylPase_Zn-BS"/>
</dbReference>
<feature type="binding site" evidence="3">
    <location>
        <position position="165"/>
    </location>
    <ligand>
        <name>a divalent metal cation</name>
        <dbReference type="ChEBI" id="CHEBI:60240"/>
        <label>1</label>
    </ligand>
</feature>
<feature type="binding site" evidence="3">
    <location>
        <position position="165"/>
    </location>
    <ligand>
        <name>a divalent metal cation</name>
        <dbReference type="ChEBI" id="CHEBI:60240"/>
        <label>2</label>
    </ligand>
</feature>
<comment type="similarity">
    <text evidence="4">Belongs to the metallo-dependent hydrolases superfamily. Phosphotriesterase family.</text>
</comment>
<comment type="caution">
    <text evidence="4">Lacks conserved residue(s) required for the propagation of feature annotation.</text>
</comment>
<evidence type="ECO:0000313" key="6">
    <source>
        <dbReference type="Proteomes" id="UP000318693"/>
    </source>
</evidence>
<dbReference type="AlphaFoldDB" id="A0A552WQB8"/>
<dbReference type="PROSITE" id="PS01322">
    <property type="entry name" value="PHOSPHOTRIESTERASE_1"/>
    <property type="match status" value="1"/>
</dbReference>
<dbReference type="PANTHER" id="PTHR10819:SF3">
    <property type="entry name" value="PHOSPHOTRIESTERASE-RELATED PROTEIN"/>
    <property type="match status" value="1"/>
</dbReference>
<name>A0A552WQB8_9MICO</name>
<proteinExistence type="inferred from homology"/>
<feature type="binding site" evidence="3">
    <location>
        <position position="292"/>
    </location>
    <ligand>
        <name>a divalent metal cation</name>
        <dbReference type="ChEBI" id="CHEBI:60240"/>
        <label>1</label>
    </ligand>
</feature>
<dbReference type="Gene3D" id="3.20.20.140">
    <property type="entry name" value="Metal-dependent hydrolases"/>
    <property type="match status" value="1"/>
</dbReference>
<evidence type="ECO:0000256" key="2">
    <source>
        <dbReference type="ARBA" id="ARBA00022801"/>
    </source>
</evidence>
<feature type="binding site" evidence="3">
    <location>
        <position position="24"/>
    </location>
    <ligand>
        <name>a divalent metal cation</name>
        <dbReference type="ChEBI" id="CHEBI:60240"/>
        <label>1</label>
    </ligand>
</feature>
<dbReference type="SUPFAM" id="SSF51556">
    <property type="entry name" value="Metallo-dependent hydrolases"/>
    <property type="match status" value="1"/>
</dbReference>
<dbReference type="EMBL" id="VJXR01000035">
    <property type="protein sequence ID" value="TRW44809.1"/>
    <property type="molecule type" value="Genomic_DNA"/>
</dbReference>
<protein>
    <submittedName>
        <fullName evidence="5">Phosphotriesterase</fullName>
    </submittedName>
</protein>
<dbReference type="GO" id="GO:0008270">
    <property type="term" value="F:zinc ion binding"/>
    <property type="evidence" value="ECO:0007669"/>
    <property type="project" value="InterPro"/>
</dbReference>
<dbReference type="RefSeq" id="WP_143418779.1">
    <property type="nucleotide sequence ID" value="NZ_VJXR01000035.1"/>
</dbReference>
<keyword evidence="1 3" id="KW-0479">Metal-binding</keyword>
<evidence type="ECO:0000256" key="4">
    <source>
        <dbReference type="PROSITE-ProRule" id="PRU00679"/>
    </source>
</evidence>
<sequence>MTRISTVTGPVASTDLGVTLTHEHVLNDVTSWSHATSSTGWDPEDFANRPVAEDILWDLRQDPFGNRDNCLLEDRDAAVEEVGRYARLGGRTIIDTTGLGAGRDLIGLREISRRTGVTIIAGTGYYLESSHPPGVDALSREQIAQRILDDLSEGEYGIRPGIIGEIGVSSDFTAAERRSLEGAFLAQRETGLPVQVHLPGWFRRADEVLDIAEGLGVDPTRIVLCHMGPSGDDVTYQERLLGRGAWVQYDMIGMEVFYADQQVQCPSDEENARWLARLVERGHLSQLLISQDIFLKSLLRRHGGPGYGHILQYFVPRLHRHGLDQTVTDQLLIDNPRALFDGRD</sequence>
<dbReference type="InterPro" id="IPR001559">
    <property type="entry name" value="Phosphotriesterase"/>
</dbReference>
<evidence type="ECO:0000256" key="3">
    <source>
        <dbReference type="PIRSR" id="PIRSR601559-52"/>
    </source>
</evidence>
<comment type="cofactor">
    <cofactor evidence="3">
        <name>a divalent metal cation</name>
        <dbReference type="ChEBI" id="CHEBI:60240"/>
    </cofactor>
    <text evidence="3">Binds 2 divalent metal cations per subunit.</text>
</comment>
<organism evidence="5 6">
    <name type="scientific">Georgenia yuyongxinii</name>
    <dbReference type="NCBI Taxonomy" id="2589797"/>
    <lineage>
        <taxon>Bacteria</taxon>
        <taxon>Bacillati</taxon>
        <taxon>Actinomycetota</taxon>
        <taxon>Actinomycetes</taxon>
        <taxon>Micrococcales</taxon>
        <taxon>Bogoriellaceae</taxon>
        <taxon>Georgenia</taxon>
    </lineage>
</organism>
<dbReference type="Proteomes" id="UP000318693">
    <property type="component" value="Unassembled WGS sequence"/>
</dbReference>
<evidence type="ECO:0000313" key="5">
    <source>
        <dbReference type="EMBL" id="TRW44809.1"/>
    </source>
</evidence>
<feature type="binding site" evidence="3">
    <location>
        <position position="226"/>
    </location>
    <ligand>
        <name>a divalent metal cation</name>
        <dbReference type="ChEBI" id="CHEBI:60240"/>
        <label>2</label>
    </ligand>
</feature>
<dbReference type="PANTHER" id="PTHR10819">
    <property type="entry name" value="PHOSPHOTRIESTERASE-RELATED"/>
    <property type="match status" value="1"/>
</dbReference>
<keyword evidence="6" id="KW-1185">Reference proteome</keyword>
<dbReference type="GO" id="GO:0016788">
    <property type="term" value="F:hydrolase activity, acting on ester bonds"/>
    <property type="evidence" value="ECO:0007669"/>
    <property type="project" value="InterPro"/>
</dbReference>
<reference evidence="5 6" key="1">
    <citation type="submission" date="2019-07" db="EMBL/GenBank/DDBJ databases">
        <title>Georgenia wutianyii sp. nov. and Georgenia *** sp. nov. isolated from plateau pika (Ochotona curzoniae) in the Qinghai-Tibet plateau of China.</title>
        <authorList>
            <person name="Tian Z."/>
        </authorList>
    </citation>
    <scope>NUCLEOTIDE SEQUENCE [LARGE SCALE GENOMIC DNA]</scope>
    <source>
        <strain evidence="5 6">Z446</strain>
    </source>
</reference>
<evidence type="ECO:0000256" key="1">
    <source>
        <dbReference type="ARBA" id="ARBA00022723"/>
    </source>
</evidence>
<feature type="binding site" evidence="3">
    <location>
        <position position="22"/>
    </location>
    <ligand>
        <name>a divalent metal cation</name>
        <dbReference type="ChEBI" id="CHEBI:60240"/>
        <label>1</label>
    </ligand>
</feature>
<accession>A0A552WQB8</accession>